<reference evidence="2" key="1">
    <citation type="journal article" date="2017" name="Genome Biol.">
        <title>Comparative genomics reveals high biological diversity and specific adaptations in the industrially and medically important fungal genus Aspergillus.</title>
        <authorList>
            <person name="de Vries R.P."/>
            <person name="Riley R."/>
            <person name="Wiebenga A."/>
            <person name="Aguilar-Osorio G."/>
            <person name="Amillis S."/>
            <person name="Uchima C.A."/>
            <person name="Anderluh G."/>
            <person name="Asadollahi M."/>
            <person name="Askin M."/>
            <person name="Barry K."/>
            <person name="Battaglia E."/>
            <person name="Bayram O."/>
            <person name="Benocci T."/>
            <person name="Braus-Stromeyer S.A."/>
            <person name="Caldana C."/>
            <person name="Canovas D."/>
            <person name="Cerqueira G.C."/>
            <person name="Chen F."/>
            <person name="Chen W."/>
            <person name="Choi C."/>
            <person name="Clum A."/>
            <person name="Dos Santos R.A."/>
            <person name="Damasio A.R."/>
            <person name="Diallinas G."/>
            <person name="Emri T."/>
            <person name="Fekete E."/>
            <person name="Flipphi M."/>
            <person name="Freyberg S."/>
            <person name="Gallo A."/>
            <person name="Gournas C."/>
            <person name="Habgood R."/>
            <person name="Hainaut M."/>
            <person name="Harispe M.L."/>
            <person name="Henrissat B."/>
            <person name="Hilden K.S."/>
            <person name="Hope R."/>
            <person name="Hossain A."/>
            <person name="Karabika E."/>
            <person name="Karaffa L."/>
            <person name="Karanyi Z."/>
            <person name="Krasevec N."/>
            <person name="Kuo A."/>
            <person name="Kusch H."/>
            <person name="LaButti K."/>
            <person name="Lagendijk E.L."/>
            <person name="Lapidus A."/>
            <person name="Levasseur A."/>
            <person name="Lindquist E."/>
            <person name="Lipzen A."/>
            <person name="Logrieco A.F."/>
            <person name="MacCabe A."/>
            <person name="Maekelae M.R."/>
            <person name="Malavazi I."/>
            <person name="Melin P."/>
            <person name="Meyer V."/>
            <person name="Mielnichuk N."/>
            <person name="Miskei M."/>
            <person name="Molnar A.P."/>
            <person name="Mule G."/>
            <person name="Ngan C.Y."/>
            <person name="Orejas M."/>
            <person name="Orosz E."/>
            <person name="Ouedraogo J.P."/>
            <person name="Overkamp K.M."/>
            <person name="Park H.-S."/>
            <person name="Perrone G."/>
            <person name="Piumi F."/>
            <person name="Punt P.J."/>
            <person name="Ram A.F."/>
            <person name="Ramon A."/>
            <person name="Rauscher S."/>
            <person name="Record E."/>
            <person name="Riano-Pachon D.M."/>
            <person name="Robert V."/>
            <person name="Roehrig J."/>
            <person name="Ruller R."/>
            <person name="Salamov A."/>
            <person name="Salih N.S."/>
            <person name="Samson R.A."/>
            <person name="Sandor E."/>
            <person name="Sanguinetti M."/>
            <person name="Schuetze T."/>
            <person name="Sepcic K."/>
            <person name="Shelest E."/>
            <person name="Sherlock G."/>
            <person name="Sophianopoulou V."/>
            <person name="Squina F.M."/>
            <person name="Sun H."/>
            <person name="Susca A."/>
            <person name="Todd R.B."/>
            <person name="Tsang A."/>
            <person name="Unkles S.E."/>
            <person name="van de Wiele N."/>
            <person name="van Rossen-Uffink D."/>
            <person name="Oliveira J.V."/>
            <person name="Vesth T.C."/>
            <person name="Visser J."/>
            <person name="Yu J.-H."/>
            <person name="Zhou M."/>
            <person name="Andersen M.R."/>
            <person name="Archer D.B."/>
            <person name="Baker S.E."/>
            <person name="Benoit I."/>
            <person name="Brakhage A.A."/>
            <person name="Braus G.H."/>
            <person name="Fischer R."/>
            <person name="Frisvad J.C."/>
            <person name="Goldman G.H."/>
            <person name="Houbraken J."/>
            <person name="Oakley B."/>
            <person name="Pocsi I."/>
            <person name="Scazzocchio C."/>
            <person name="Seiboth B."/>
            <person name="vanKuyk P.A."/>
            <person name="Wortman J."/>
            <person name="Dyer P.S."/>
            <person name="Grigoriev I.V."/>
        </authorList>
    </citation>
    <scope>NUCLEOTIDE SEQUENCE [LARGE SCALE GENOMIC DNA]</scope>
    <source>
        <strain evidence="2">CBS 593.65</strain>
    </source>
</reference>
<sequence>MQSDIRCRGDHVRGWMVKHPTFGSLGHLPFPSFSSPRRLPLLFPFLSVSLLFPSSSSFIPSGPQSSAVRIQLTGKLNPVPAFPASTILLSHLYLH</sequence>
<gene>
    <name evidence="1" type="ORF">ASPSYDRAFT_217715</name>
</gene>
<protein>
    <submittedName>
        <fullName evidence="1">Uncharacterized protein</fullName>
    </submittedName>
</protein>
<evidence type="ECO:0000313" key="1">
    <source>
        <dbReference type="EMBL" id="OJJ63273.1"/>
    </source>
</evidence>
<keyword evidence="2" id="KW-1185">Reference proteome</keyword>
<dbReference type="EMBL" id="KV878582">
    <property type="protein sequence ID" value="OJJ63273.1"/>
    <property type="molecule type" value="Genomic_DNA"/>
</dbReference>
<name>A0A1L9TVF6_9EURO</name>
<accession>A0A1L9TVF6</accession>
<dbReference type="VEuPathDB" id="FungiDB:ASPSYDRAFT_217715"/>
<evidence type="ECO:0000313" key="2">
    <source>
        <dbReference type="Proteomes" id="UP000184356"/>
    </source>
</evidence>
<dbReference type="Proteomes" id="UP000184356">
    <property type="component" value="Unassembled WGS sequence"/>
</dbReference>
<dbReference type="RefSeq" id="XP_040707079.1">
    <property type="nucleotide sequence ID" value="XM_040844106.1"/>
</dbReference>
<dbReference type="AlphaFoldDB" id="A0A1L9TVF6"/>
<dbReference type="GeneID" id="63760179"/>
<proteinExistence type="predicted"/>
<organism evidence="1 2">
    <name type="scientific">Aspergillus sydowii CBS 593.65</name>
    <dbReference type="NCBI Taxonomy" id="1036612"/>
    <lineage>
        <taxon>Eukaryota</taxon>
        <taxon>Fungi</taxon>
        <taxon>Dikarya</taxon>
        <taxon>Ascomycota</taxon>
        <taxon>Pezizomycotina</taxon>
        <taxon>Eurotiomycetes</taxon>
        <taxon>Eurotiomycetidae</taxon>
        <taxon>Eurotiales</taxon>
        <taxon>Aspergillaceae</taxon>
        <taxon>Aspergillus</taxon>
        <taxon>Aspergillus subgen. Nidulantes</taxon>
    </lineage>
</organism>